<dbReference type="Gene3D" id="2.60.40.10">
    <property type="entry name" value="Immunoglobulins"/>
    <property type="match status" value="2"/>
</dbReference>
<evidence type="ECO:0000256" key="1">
    <source>
        <dbReference type="ARBA" id="ARBA00023319"/>
    </source>
</evidence>
<dbReference type="CDD" id="cd00063">
    <property type="entry name" value="FN3"/>
    <property type="match status" value="1"/>
</dbReference>
<accession>A0A4W5MPK2</accession>
<dbReference type="InterPro" id="IPR013098">
    <property type="entry name" value="Ig_I-set"/>
</dbReference>
<dbReference type="AlphaFoldDB" id="A0A4W5MPK2"/>
<dbReference type="GeneTree" id="ENSGT01150000286978"/>
<feature type="domain" description="Fibronectin type-III" evidence="2">
    <location>
        <begin position="96"/>
        <end position="149"/>
    </location>
</feature>
<name>A0A4W5MPK2_9TELE</name>
<protein>
    <recommendedName>
        <fullName evidence="2">Fibronectin type-III domain-containing protein</fullName>
    </recommendedName>
</protein>
<dbReference type="STRING" id="62062.ENSHHUP00000040387"/>
<dbReference type="Pfam" id="PF07679">
    <property type="entry name" value="I-set"/>
    <property type="match status" value="1"/>
</dbReference>
<keyword evidence="4" id="KW-1185">Reference proteome</keyword>
<dbReference type="FunFam" id="2.60.40.10:FF:001344">
    <property type="entry name" value="titin isoform X1"/>
    <property type="match status" value="1"/>
</dbReference>
<dbReference type="InterPro" id="IPR036179">
    <property type="entry name" value="Ig-like_dom_sf"/>
</dbReference>
<proteinExistence type="predicted"/>
<dbReference type="InterPro" id="IPR036116">
    <property type="entry name" value="FN3_sf"/>
</dbReference>
<dbReference type="Pfam" id="PF00041">
    <property type="entry name" value="fn3"/>
    <property type="match status" value="1"/>
</dbReference>
<reference evidence="3" key="2">
    <citation type="submission" date="2025-08" db="UniProtKB">
        <authorList>
            <consortium name="Ensembl"/>
        </authorList>
    </citation>
    <scope>IDENTIFICATION</scope>
</reference>
<evidence type="ECO:0000259" key="2">
    <source>
        <dbReference type="PROSITE" id="PS50853"/>
    </source>
</evidence>
<dbReference type="PROSITE" id="PS50853">
    <property type="entry name" value="FN3"/>
    <property type="match status" value="1"/>
</dbReference>
<dbReference type="InterPro" id="IPR013783">
    <property type="entry name" value="Ig-like_fold"/>
</dbReference>
<dbReference type="SUPFAM" id="SSF49265">
    <property type="entry name" value="Fibronectin type III"/>
    <property type="match status" value="1"/>
</dbReference>
<sequence>MDLSGFKDGLEVIVPHPLVIRVPLLGYPTPTAKWSCGDKELTAGDRVSIVTRSSYTELTVAPSVRPDKGTYTLHLENDVTSAFGEIEVNVIASPSAPKDFKVSEVTRHHVHLMWEAPEHDGGSPVIGYQIEKKEVSRKTWVKVYLMSTL</sequence>
<dbReference type="Proteomes" id="UP000314982">
    <property type="component" value="Unassembled WGS sequence"/>
</dbReference>
<dbReference type="SUPFAM" id="SSF48726">
    <property type="entry name" value="Immunoglobulin"/>
    <property type="match status" value="1"/>
</dbReference>
<evidence type="ECO:0000313" key="4">
    <source>
        <dbReference type="Proteomes" id="UP000314982"/>
    </source>
</evidence>
<dbReference type="InterPro" id="IPR003961">
    <property type="entry name" value="FN3_dom"/>
</dbReference>
<organism evidence="3 4">
    <name type="scientific">Hucho hucho</name>
    <name type="common">huchen</name>
    <dbReference type="NCBI Taxonomy" id="62062"/>
    <lineage>
        <taxon>Eukaryota</taxon>
        <taxon>Metazoa</taxon>
        <taxon>Chordata</taxon>
        <taxon>Craniata</taxon>
        <taxon>Vertebrata</taxon>
        <taxon>Euteleostomi</taxon>
        <taxon>Actinopterygii</taxon>
        <taxon>Neopterygii</taxon>
        <taxon>Teleostei</taxon>
        <taxon>Protacanthopterygii</taxon>
        <taxon>Salmoniformes</taxon>
        <taxon>Salmonidae</taxon>
        <taxon>Salmoninae</taxon>
        <taxon>Hucho</taxon>
    </lineage>
</organism>
<reference evidence="4" key="1">
    <citation type="submission" date="2018-06" db="EMBL/GenBank/DDBJ databases">
        <title>Genome assembly of Danube salmon.</title>
        <authorList>
            <person name="Macqueen D.J."/>
            <person name="Gundappa M.K."/>
        </authorList>
    </citation>
    <scope>NUCLEOTIDE SEQUENCE [LARGE SCALE GENOMIC DNA]</scope>
</reference>
<keyword evidence="1" id="KW-0393">Immunoglobulin domain</keyword>
<dbReference type="PANTHER" id="PTHR14340">
    <property type="entry name" value="MICROFIBRIL-ASSOCIATED GLYCOPROTEIN 3"/>
    <property type="match status" value="1"/>
</dbReference>
<dbReference type="PANTHER" id="PTHR14340:SF9">
    <property type="entry name" value="FIBRONECTIN TYPE-III DOMAIN-CONTAINING PROTEIN"/>
    <property type="match status" value="1"/>
</dbReference>
<evidence type="ECO:0000313" key="3">
    <source>
        <dbReference type="Ensembl" id="ENSHHUP00000040387.1"/>
    </source>
</evidence>
<reference evidence="3" key="3">
    <citation type="submission" date="2025-09" db="UniProtKB">
        <authorList>
            <consortium name="Ensembl"/>
        </authorList>
    </citation>
    <scope>IDENTIFICATION</scope>
</reference>
<dbReference type="Ensembl" id="ENSHHUT00000041951.1">
    <property type="protein sequence ID" value="ENSHHUP00000040387.1"/>
    <property type="gene ID" value="ENSHHUG00000024999.1"/>
</dbReference>